<feature type="transmembrane region" description="Helical" evidence="1">
    <location>
        <begin position="51"/>
        <end position="70"/>
    </location>
</feature>
<proteinExistence type="predicted"/>
<evidence type="ECO:0008006" key="4">
    <source>
        <dbReference type="Google" id="ProtNLM"/>
    </source>
</evidence>
<dbReference type="RefSeq" id="WP_106689051.1">
    <property type="nucleotide sequence ID" value="NZ_CP061703.1"/>
</dbReference>
<dbReference type="EMBL" id="JAPFGC010000002">
    <property type="protein sequence ID" value="MDA0176981.1"/>
    <property type="molecule type" value="Genomic_DNA"/>
</dbReference>
<keyword evidence="1" id="KW-0812">Transmembrane</keyword>
<protein>
    <recommendedName>
        <fullName evidence="4">ABC transporter permease</fullName>
    </recommendedName>
</protein>
<comment type="caution">
    <text evidence="2">The sequence shown here is derived from an EMBL/GenBank/DDBJ whole genome shotgun (WGS) entry which is preliminary data.</text>
</comment>
<dbReference type="Proteomes" id="UP001149142">
    <property type="component" value="Unassembled WGS sequence"/>
</dbReference>
<sequence>MSNKTLYTINRWLLRARYIFVFILGASLLSLGLESIVQPILETSNKELQTVITVSAIIFGLIFIVFGFYYKKDIEIYIRQQQL</sequence>
<organism evidence="2 3">
    <name type="scientific">Mesoflavibacter profundi</name>
    <dbReference type="NCBI Taxonomy" id="2708110"/>
    <lineage>
        <taxon>Bacteria</taxon>
        <taxon>Pseudomonadati</taxon>
        <taxon>Bacteroidota</taxon>
        <taxon>Flavobacteriia</taxon>
        <taxon>Flavobacteriales</taxon>
        <taxon>Flavobacteriaceae</taxon>
        <taxon>Mesoflavibacter</taxon>
    </lineage>
</organism>
<keyword evidence="1" id="KW-0472">Membrane</keyword>
<keyword evidence="1" id="KW-1133">Transmembrane helix</keyword>
<gene>
    <name evidence="2" type="ORF">OOZ35_05670</name>
</gene>
<evidence type="ECO:0000256" key="1">
    <source>
        <dbReference type="SAM" id="Phobius"/>
    </source>
</evidence>
<evidence type="ECO:0000313" key="3">
    <source>
        <dbReference type="Proteomes" id="UP001149142"/>
    </source>
</evidence>
<name>A0ABT4RYT1_9FLAO</name>
<feature type="transmembrane region" description="Helical" evidence="1">
    <location>
        <begin position="12"/>
        <end position="31"/>
    </location>
</feature>
<accession>A0ABT4RYT1</accession>
<keyword evidence="3" id="KW-1185">Reference proteome</keyword>
<evidence type="ECO:0000313" key="2">
    <source>
        <dbReference type="EMBL" id="MDA0176981.1"/>
    </source>
</evidence>
<reference evidence="2" key="1">
    <citation type="submission" date="2022-11" db="EMBL/GenBank/DDBJ databases">
        <title>Refractory cell wall polysaccharides provide important carbon source for microbial heterotrophs in the hadal ocean.</title>
        <authorList>
            <person name="Zhu X."/>
        </authorList>
    </citation>
    <scope>NUCLEOTIDE SEQUENCE</scope>
    <source>
        <strain evidence="2">MTRN7</strain>
    </source>
</reference>